<gene>
    <name evidence="2" type="ORF">ZHAS_00019876</name>
</gene>
<dbReference type="EnsemblMetazoa" id="ASIC019876-RA">
    <property type="protein sequence ID" value="ASIC019876-PA"/>
    <property type="gene ID" value="ASIC019876"/>
</dbReference>
<reference evidence="3" key="2">
    <citation type="submission" date="2020-05" db="UniProtKB">
        <authorList>
            <consortium name="EnsemblMetazoa"/>
        </authorList>
    </citation>
    <scope>IDENTIFICATION</scope>
</reference>
<sequence>MPTQPSTNRRNNGTGSVLNPVFSFAYRQLFRGNHLGRPTWPLHVLTGVEHVPSTGRKCTHVVQVFHPNPPPQLPSRLENIEPCARANTNTGPVNSSADRIAMDTLLNPRPASDSLTKVNGRSMKPLMME</sequence>
<evidence type="ECO:0000313" key="3">
    <source>
        <dbReference type="EnsemblMetazoa" id="ASIC019876-PA"/>
    </source>
</evidence>
<reference evidence="2 4" key="1">
    <citation type="journal article" date="2014" name="BMC Genomics">
        <title>Genome sequence of Anopheles sinensis provides insight into genetics basis of mosquito competence for malaria parasites.</title>
        <authorList>
            <person name="Zhou D."/>
            <person name="Zhang D."/>
            <person name="Ding G."/>
            <person name="Shi L."/>
            <person name="Hou Q."/>
            <person name="Ye Y."/>
            <person name="Xu Y."/>
            <person name="Zhou H."/>
            <person name="Xiong C."/>
            <person name="Li S."/>
            <person name="Yu J."/>
            <person name="Hong S."/>
            <person name="Yu X."/>
            <person name="Zou P."/>
            <person name="Chen C."/>
            <person name="Chang X."/>
            <person name="Wang W."/>
            <person name="Lv Y."/>
            <person name="Sun Y."/>
            <person name="Ma L."/>
            <person name="Shen B."/>
            <person name="Zhu C."/>
        </authorList>
    </citation>
    <scope>NUCLEOTIDE SEQUENCE [LARGE SCALE GENOMIC DNA]</scope>
</reference>
<accession>A0A084WMF7</accession>
<feature type="region of interest" description="Disordered" evidence="1">
    <location>
        <begin position="105"/>
        <end position="129"/>
    </location>
</feature>
<dbReference type="EMBL" id="ATLV01024428">
    <property type="status" value="NOT_ANNOTATED_CDS"/>
    <property type="molecule type" value="Genomic_DNA"/>
</dbReference>
<evidence type="ECO:0000313" key="2">
    <source>
        <dbReference type="EMBL" id="KFB51401.1"/>
    </source>
</evidence>
<dbReference type="VEuPathDB" id="VectorBase:ASIC019876"/>
<dbReference type="EMBL" id="KE525352">
    <property type="protein sequence ID" value="KFB51401.1"/>
    <property type="molecule type" value="Genomic_DNA"/>
</dbReference>
<dbReference type="AlphaFoldDB" id="A0A084WMF7"/>
<dbReference type="Proteomes" id="UP000030765">
    <property type="component" value="Unassembled WGS sequence"/>
</dbReference>
<keyword evidence="4" id="KW-1185">Reference proteome</keyword>
<evidence type="ECO:0000313" key="4">
    <source>
        <dbReference type="Proteomes" id="UP000030765"/>
    </source>
</evidence>
<organism evidence="2">
    <name type="scientific">Anopheles sinensis</name>
    <name type="common">Mosquito</name>
    <dbReference type="NCBI Taxonomy" id="74873"/>
    <lineage>
        <taxon>Eukaryota</taxon>
        <taxon>Metazoa</taxon>
        <taxon>Ecdysozoa</taxon>
        <taxon>Arthropoda</taxon>
        <taxon>Hexapoda</taxon>
        <taxon>Insecta</taxon>
        <taxon>Pterygota</taxon>
        <taxon>Neoptera</taxon>
        <taxon>Endopterygota</taxon>
        <taxon>Diptera</taxon>
        <taxon>Nematocera</taxon>
        <taxon>Culicoidea</taxon>
        <taxon>Culicidae</taxon>
        <taxon>Anophelinae</taxon>
        <taxon>Anopheles</taxon>
    </lineage>
</organism>
<proteinExistence type="predicted"/>
<evidence type="ECO:0000256" key="1">
    <source>
        <dbReference type="SAM" id="MobiDB-lite"/>
    </source>
</evidence>
<name>A0A084WMF7_ANOSI</name>
<protein>
    <submittedName>
        <fullName evidence="2 3">Uncharacterized protein</fullName>
    </submittedName>
</protein>